<keyword evidence="2" id="KW-1185">Reference proteome</keyword>
<reference evidence="1" key="1">
    <citation type="submission" date="2016-04" db="EMBL/GenBank/DDBJ databases">
        <authorList>
            <person name="Evans L.H."/>
            <person name="Alamgir A."/>
            <person name="Owens N."/>
            <person name="Weber N.D."/>
            <person name="Virtaneva K."/>
            <person name="Barbian K."/>
            <person name="Babar A."/>
            <person name="Rosenke K."/>
        </authorList>
    </citation>
    <scope>NUCLEOTIDE SEQUENCE [LARGE SCALE GENOMIC DNA]</scope>
    <source>
        <strain evidence="1">CBS 101.48</strain>
    </source>
</reference>
<dbReference type="Proteomes" id="UP000078561">
    <property type="component" value="Unassembled WGS sequence"/>
</dbReference>
<dbReference type="GO" id="GO:0003677">
    <property type="term" value="F:DNA binding"/>
    <property type="evidence" value="ECO:0007669"/>
    <property type="project" value="InterPro"/>
</dbReference>
<dbReference type="EMBL" id="LT552047">
    <property type="protein sequence ID" value="SAL98033.1"/>
    <property type="molecule type" value="Genomic_DNA"/>
</dbReference>
<protein>
    <submittedName>
        <fullName evidence="1">Uncharacterized protein</fullName>
    </submittedName>
</protein>
<dbReference type="OrthoDB" id="2205501at2759"/>
<evidence type="ECO:0000313" key="2">
    <source>
        <dbReference type="Proteomes" id="UP000078561"/>
    </source>
</evidence>
<dbReference type="InterPro" id="IPR038279">
    <property type="entry name" value="Ndc10_dom2_sf"/>
</dbReference>
<sequence length="74" mass="8422">MAEIVGANEDQIRRQGRWNNATMNGAYLTSLPKEMVRLMASFPTKYRFFYFARAALDPPTGPLQEVVPGDRRMA</sequence>
<evidence type="ECO:0000313" key="1">
    <source>
        <dbReference type="EMBL" id="SAL98033.1"/>
    </source>
</evidence>
<dbReference type="InParanoid" id="A0A163JAB6"/>
<proteinExistence type="predicted"/>
<organism evidence="1">
    <name type="scientific">Absidia glauca</name>
    <name type="common">Pin mould</name>
    <dbReference type="NCBI Taxonomy" id="4829"/>
    <lineage>
        <taxon>Eukaryota</taxon>
        <taxon>Fungi</taxon>
        <taxon>Fungi incertae sedis</taxon>
        <taxon>Mucoromycota</taxon>
        <taxon>Mucoromycotina</taxon>
        <taxon>Mucoromycetes</taxon>
        <taxon>Mucorales</taxon>
        <taxon>Cunninghamellaceae</taxon>
        <taxon>Absidia</taxon>
    </lineage>
</organism>
<accession>A0A163JAB6</accession>
<name>A0A163JAB6_ABSGL</name>
<gene>
    <name evidence="1" type="primary">ABSGL_03560.1 scaffold 4609</name>
</gene>
<dbReference type="Gene3D" id="1.10.443.20">
    <property type="entry name" value="Centromere DNA-binding protein complex CBF3 subunit, domain 2"/>
    <property type="match status" value="1"/>
</dbReference>
<dbReference type="AlphaFoldDB" id="A0A163JAB6"/>